<feature type="domain" description="Hemerythrin-like" evidence="1">
    <location>
        <begin position="18"/>
        <end position="157"/>
    </location>
</feature>
<protein>
    <submittedName>
        <fullName evidence="2">Putative Hemerythrin</fullName>
    </submittedName>
</protein>
<evidence type="ECO:0000313" key="2">
    <source>
        <dbReference type="EMBL" id="CBH95489.1"/>
    </source>
</evidence>
<name>E6PKN8_9ZZZZ</name>
<dbReference type="EMBL" id="CABM01000048">
    <property type="protein sequence ID" value="CBH98025.1"/>
    <property type="molecule type" value="Genomic_DNA"/>
</dbReference>
<evidence type="ECO:0000313" key="3">
    <source>
        <dbReference type="EMBL" id="CBH98025.1"/>
    </source>
</evidence>
<dbReference type="InterPro" id="IPR012312">
    <property type="entry name" value="Hemerythrin-like"/>
</dbReference>
<sequence>MRTDHLAGSASVAGFEVPLEMLSACHGRVEAQCATLRRLLPHVVTYGADQDAQWAASRVMRYFDTAAKDHHADEEQDLFPALLESMAGSGAVDLHDIITTLTRQHREIETAWRQLRLSLARLENGDPLGLDANEVEAFIQLYERHIACEEEELLPMAKQLLNDEILDRIGRAMRRRRSIDNIDGLALRPGS</sequence>
<accession>E6PKN8</accession>
<organism evidence="2">
    <name type="scientific">mine drainage metagenome</name>
    <dbReference type="NCBI Taxonomy" id="410659"/>
    <lineage>
        <taxon>unclassified sequences</taxon>
        <taxon>metagenomes</taxon>
        <taxon>ecological metagenomes</taxon>
    </lineage>
</organism>
<reference evidence="2" key="1">
    <citation type="submission" date="2009-10" db="EMBL/GenBank/DDBJ databases">
        <title>Diversity of trophic interactions inside an arsenic-rich microbial ecosystem.</title>
        <authorList>
            <person name="Bertin P.N."/>
            <person name="Heinrich-Salmeron A."/>
            <person name="Pelletier E."/>
            <person name="Goulhen-Chollet F."/>
            <person name="Arsene-Ploetze F."/>
            <person name="Gallien S."/>
            <person name="Calteau A."/>
            <person name="Vallenet D."/>
            <person name="Casiot C."/>
            <person name="Chane-Woon-Ming B."/>
            <person name="Giloteaux L."/>
            <person name="Barakat M."/>
            <person name="Bonnefoy V."/>
            <person name="Bruneel O."/>
            <person name="Chandler M."/>
            <person name="Cleiss J."/>
            <person name="Duran R."/>
            <person name="Elbaz-Poulichet F."/>
            <person name="Fonknechten N."/>
            <person name="Lauga B."/>
            <person name="Mornico D."/>
            <person name="Ortet P."/>
            <person name="Schaeffer C."/>
            <person name="Siguier P."/>
            <person name="Alexander Thil Smith A."/>
            <person name="Van Dorsselaer A."/>
            <person name="Weissenbach J."/>
            <person name="Medigue C."/>
            <person name="Le Paslier D."/>
        </authorList>
    </citation>
    <scope>NUCLEOTIDE SEQUENCE</scope>
</reference>
<dbReference type="Gene3D" id="1.20.120.520">
    <property type="entry name" value="nmb1532 protein domain like"/>
    <property type="match status" value="1"/>
</dbReference>
<dbReference type="CDD" id="cd12108">
    <property type="entry name" value="Hr-like"/>
    <property type="match status" value="1"/>
</dbReference>
<proteinExistence type="predicted"/>
<comment type="caution">
    <text evidence="2">The sequence shown here is derived from an EMBL/GenBank/DDBJ whole genome shotgun (WGS) entry which is preliminary data.</text>
</comment>
<dbReference type="EMBL" id="CABM01000005">
    <property type="protein sequence ID" value="CBH95489.1"/>
    <property type="molecule type" value="Genomic_DNA"/>
</dbReference>
<evidence type="ECO:0000259" key="1">
    <source>
        <dbReference type="Pfam" id="PF01814"/>
    </source>
</evidence>
<dbReference type="AlphaFoldDB" id="E6PKN8"/>
<dbReference type="Pfam" id="PF01814">
    <property type="entry name" value="Hemerythrin"/>
    <property type="match status" value="1"/>
</dbReference>
<gene>
    <name evidence="2" type="ORF">CARN2_0889</name>
    <name evidence="3" type="ORF">CARN2_3501</name>
</gene>